<dbReference type="InterPro" id="IPR032466">
    <property type="entry name" value="Metal_Hydrolase"/>
</dbReference>
<dbReference type="SUPFAM" id="SSF51556">
    <property type="entry name" value="Metallo-dependent hydrolases"/>
    <property type="match status" value="1"/>
</dbReference>
<dbReference type="InterPro" id="IPR013108">
    <property type="entry name" value="Amidohydro_3"/>
</dbReference>
<dbReference type="Gene3D" id="3.10.310.70">
    <property type="match status" value="1"/>
</dbReference>
<feature type="compositionally biased region" description="Low complexity" evidence="1">
    <location>
        <begin position="44"/>
        <end position="60"/>
    </location>
</feature>
<feature type="region of interest" description="Disordered" evidence="1">
    <location>
        <begin position="44"/>
        <end position="64"/>
    </location>
</feature>
<accession>A0ABX1K6J1</accession>
<dbReference type="Gene3D" id="3.20.20.140">
    <property type="entry name" value="Metal-dependent hydrolases"/>
    <property type="match status" value="1"/>
</dbReference>
<dbReference type="PANTHER" id="PTHR22642:SF21">
    <property type="entry name" value="PERIPLASMIC PROTEIN"/>
    <property type="match status" value="1"/>
</dbReference>
<dbReference type="RefSeq" id="WP_168911124.1">
    <property type="nucleotide sequence ID" value="NZ_JABACI010000001.1"/>
</dbReference>
<dbReference type="PROSITE" id="PS51318">
    <property type="entry name" value="TAT"/>
    <property type="match status" value="1"/>
</dbReference>
<feature type="compositionally biased region" description="Basic and acidic residues" evidence="1">
    <location>
        <begin position="1"/>
        <end position="13"/>
    </location>
</feature>
<dbReference type="SUPFAM" id="SSF51338">
    <property type="entry name" value="Composite domain of metallo-dependent hydrolases"/>
    <property type="match status" value="1"/>
</dbReference>
<name>A0ABX1K6J1_9MICO</name>
<dbReference type="InterPro" id="IPR011059">
    <property type="entry name" value="Metal-dep_hydrolase_composite"/>
</dbReference>
<reference evidence="3 4" key="1">
    <citation type="submission" date="2020-04" db="EMBL/GenBank/DDBJ databases">
        <title>CFH 90308 Microbacterium sp.</title>
        <authorList>
            <person name="Nie G."/>
            <person name="Ming H."/>
            <person name="Xia T."/>
        </authorList>
    </citation>
    <scope>NUCLEOTIDE SEQUENCE [LARGE SCALE GENOMIC DNA]</scope>
    <source>
        <strain evidence="3 4">CFH 90308</strain>
    </source>
</reference>
<evidence type="ECO:0000259" key="2">
    <source>
        <dbReference type="Pfam" id="PF07969"/>
    </source>
</evidence>
<dbReference type="Gene3D" id="2.30.40.10">
    <property type="entry name" value="Urease, subunit C, domain 1"/>
    <property type="match status" value="1"/>
</dbReference>
<dbReference type="InterPro" id="IPR006311">
    <property type="entry name" value="TAT_signal"/>
</dbReference>
<keyword evidence="4" id="KW-1185">Reference proteome</keyword>
<sequence length="588" mass="62202">MGKKSEHVPDPGEKSGISRRGLIVGSGTAAVAAVLSGGGAASAATPRAAAGRGHTAARSAQPGGAGEDILFVNGRIHTFDDNDSVAEAVRVRGGRFVAVGQDAIREGNARNRIDLGGRTVIPGIIDSHNHIALVANRPGHWVGLEDVFTHEDAVARLTAKAVAVPAGELVTSLGPIVAMQFPSNTLPNLTMLNAVPRPVMIMAEQGGNAVNQAAVDYFAAKGITITINAAGYPTGAGVGLALQRLRQEMTPEERERNALAALEYYAGLGITTHLDEGAFHVDTPGTAIWNENAYTLHNGFLALNRAERLPARIRFDYLEEDSTAELPRLTARLKNSFPFYGSDMMRSGGIGEFTVNGFGGGAVAIGGEIWIAGAKAVARAGWRNENHSLSAGDIAQIVAGWEAVHAEVPISDLRWVVSHVPNITADQVGRLKAMGVGLKVGWGPTRNGTNLGPRHRMIIDSGIPVGYHSDGGDITAINPWLNFYTMITGKNLRGNFVWEPGQQVTREEAIRLATKDNRWFIREDDLGGIQPGNHADLVVLDRDFFSVPEEQIAATRSVLTMVGGDVVHTTGDVAGAPAPGTGHRYAEA</sequence>
<evidence type="ECO:0000256" key="1">
    <source>
        <dbReference type="SAM" id="MobiDB-lite"/>
    </source>
</evidence>
<feature type="domain" description="Amidohydrolase 3" evidence="2">
    <location>
        <begin position="113"/>
        <end position="568"/>
    </location>
</feature>
<dbReference type="PANTHER" id="PTHR22642">
    <property type="entry name" value="IMIDAZOLONEPROPIONASE"/>
    <property type="match status" value="1"/>
</dbReference>
<dbReference type="Proteomes" id="UP001429745">
    <property type="component" value="Unassembled WGS sequence"/>
</dbReference>
<protein>
    <submittedName>
        <fullName evidence="3">Amidohydrolase family protein</fullName>
    </submittedName>
</protein>
<proteinExistence type="predicted"/>
<evidence type="ECO:0000313" key="4">
    <source>
        <dbReference type="Proteomes" id="UP001429745"/>
    </source>
</evidence>
<dbReference type="Pfam" id="PF07969">
    <property type="entry name" value="Amidohydro_3"/>
    <property type="match status" value="1"/>
</dbReference>
<feature type="region of interest" description="Disordered" evidence="1">
    <location>
        <begin position="1"/>
        <end position="20"/>
    </location>
</feature>
<dbReference type="EMBL" id="JABACI010000001">
    <property type="protein sequence ID" value="NLP82633.1"/>
    <property type="molecule type" value="Genomic_DNA"/>
</dbReference>
<gene>
    <name evidence="3" type="ORF">HF576_02110</name>
</gene>
<organism evidence="3 4">
    <name type="scientific">Microbacterium salsuginis</name>
    <dbReference type="NCBI Taxonomy" id="2722803"/>
    <lineage>
        <taxon>Bacteria</taxon>
        <taxon>Bacillati</taxon>
        <taxon>Actinomycetota</taxon>
        <taxon>Actinomycetes</taxon>
        <taxon>Micrococcales</taxon>
        <taxon>Microbacteriaceae</taxon>
        <taxon>Microbacterium</taxon>
    </lineage>
</organism>
<comment type="caution">
    <text evidence="3">The sequence shown here is derived from an EMBL/GenBank/DDBJ whole genome shotgun (WGS) entry which is preliminary data.</text>
</comment>
<evidence type="ECO:0000313" key="3">
    <source>
        <dbReference type="EMBL" id="NLP82633.1"/>
    </source>
</evidence>